<reference evidence="8 9" key="1">
    <citation type="submission" date="2023-01" db="EMBL/GenBank/DDBJ databases">
        <title>Analysis of 21 Apiospora genomes using comparative genomics revels a genus with tremendous synthesis potential of carbohydrate active enzymes and secondary metabolites.</title>
        <authorList>
            <person name="Sorensen T."/>
        </authorList>
    </citation>
    <scope>NUCLEOTIDE SEQUENCE [LARGE SCALE GENOMIC DNA]</scope>
    <source>
        <strain evidence="8 9">CBS 33761</strain>
    </source>
</reference>
<feature type="transmembrane region" description="Helical" evidence="7">
    <location>
        <begin position="95"/>
        <end position="113"/>
    </location>
</feature>
<feature type="transmembrane region" description="Helical" evidence="7">
    <location>
        <begin position="197"/>
        <end position="218"/>
    </location>
</feature>
<keyword evidence="7" id="KW-0812">Transmembrane</keyword>
<feature type="transmembrane region" description="Helical" evidence="7">
    <location>
        <begin position="338"/>
        <end position="361"/>
    </location>
</feature>
<evidence type="ECO:0000256" key="1">
    <source>
        <dbReference type="ARBA" id="ARBA00022448"/>
    </source>
</evidence>
<organism evidence="8 9">
    <name type="scientific">Apiospora rasikravindrae</name>
    <dbReference type="NCBI Taxonomy" id="990691"/>
    <lineage>
        <taxon>Eukaryota</taxon>
        <taxon>Fungi</taxon>
        <taxon>Dikarya</taxon>
        <taxon>Ascomycota</taxon>
        <taxon>Pezizomycotina</taxon>
        <taxon>Sordariomycetes</taxon>
        <taxon>Xylariomycetidae</taxon>
        <taxon>Amphisphaeriales</taxon>
        <taxon>Apiosporaceae</taxon>
        <taxon>Apiospora</taxon>
    </lineage>
</organism>
<proteinExistence type="predicted"/>
<evidence type="ECO:0008006" key="10">
    <source>
        <dbReference type="Google" id="ProtNLM"/>
    </source>
</evidence>
<feature type="region of interest" description="Disordered" evidence="6">
    <location>
        <begin position="393"/>
        <end position="459"/>
    </location>
</feature>
<dbReference type="InterPro" id="IPR038770">
    <property type="entry name" value="Na+/solute_symporter_sf"/>
</dbReference>
<evidence type="ECO:0000313" key="8">
    <source>
        <dbReference type="EMBL" id="KAK8038787.1"/>
    </source>
</evidence>
<keyword evidence="2" id="KW-0050">Antiport</keyword>
<evidence type="ECO:0000256" key="3">
    <source>
        <dbReference type="ARBA" id="ARBA00023053"/>
    </source>
</evidence>
<feature type="transmembrane region" description="Helical" evidence="7">
    <location>
        <begin position="224"/>
        <end position="243"/>
    </location>
</feature>
<evidence type="ECO:0000256" key="7">
    <source>
        <dbReference type="SAM" id="Phobius"/>
    </source>
</evidence>
<accession>A0ABR1SWT7</accession>
<dbReference type="PANTHER" id="PTHR43562">
    <property type="entry name" value="NAPA-TYPE SODIUM/HYDROGEN ANTIPORTER"/>
    <property type="match status" value="1"/>
</dbReference>
<feature type="transmembrane region" description="Helical" evidence="7">
    <location>
        <begin position="66"/>
        <end position="83"/>
    </location>
</feature>
<dbReference type="Gene3D" id="1.20.1530.20">
    <property type="match status" value="3"/>
</dbReference>
<keyword evidence="5" id="KW-0739">Sodium transport</keyword>
<keyword evidence="9" id="KW-1185">Reference proteome</keyword>
<evidence type="ECO:0000313" key="9">
    <source>
        <dbReference type="Proteomes" id="UP001444661"/>
    </source>
</evidence>
<feature type="transmembrane region" description="Helical" evidence="7">
    <location>
        <begin position="512"/>
        <end position="535"/>
    </location>
</feature>
<feature type="compositionally biased region" description="Polar residues" evidence="6">
    <location>
        <begin position="426"/>
        <end position="447"/>
    </location>
</feature>
<keyword evidence="4" id="KW-0406">Ion transport</keyword>
<feature type="transmembrane region" description="Helical" evidence="7">
    <location>
        <begin position="40"/>
        <end position="60"/>
    </location>
</feature>
<keyword evidence="7" id="KW-1133">Transmembrane helix</keyword>
<evidence type="ECO:0000256" key="4">
    <source>
        <dbReference type="ARBA" id="ARBA00023065"/>
    </source>
</evidence>
<feature type="transmembrane region" description="Helical" evidence="7">
    <location>
        <begin position="16"/>
        <end position="33"/>
    </location>
</feature>
<sequence>MPAASLPYHEPGLEDIIILATFLLALNVVNAVLDRTLYCGLVGQVFVGVAWGTPGGGWLSGPVERAVVQLGYLGLLMIVFEGGASSSLPTMRANLLLSSCVALTGIAAPIGLASTRLGSILSTAAMMDDVVGLVMVQIVSAGLGESSGGGTAIAPAIVARPVLVSVAFAVAVPLACRFVLRPLMACLWKSGARQSRLFQLLGAGQNAFLVQTGVLLGLVAAAGYAGASVLLAAYLAGIVASWWRDERAALLAVPAPTEQVVVTERDTVSINSYTNRGGDDDGNSASQPREGGASADTTNSQDMFSTYYGDAVERILKPFFFASIGLSIPISRMFSGPVVWRGIIYTVLMVLGKTLCGAWLVRFPVSASSLFGGIYSSASRTARILLQSSNPGRLIHQRPQKGQGEASCVTETQQSTSTGGQEAMPSGQTDEASNLRASAAPATSISVPQAKEKSTQPRKPLSLYPAGIVSSAMVARGEIGFLISSVAESKGIFRSSSSPSPTSSSPEEASEMFLIITWAIVLCTILGPLGVGLLVRRVKKLEDRSAQSHVEGDRMNVLGVWGVS</sequence>
<evidence type="ECO:0000256" key="6">
    <source>
        <dbReference type="SAM" id="MobiDB-lite"/>
    </source>
</evidence>
<name>A0ABR1SWT7_9PEZI</name>
<gene>
    <name evidence="8" type="ORF">PG993_007198</name>
</gene>
<protein>
    <recommendedName>
        <fullName evidence="10">Cation/H+ exchanger domain-containing protein</fullName>
    </recommendedName>
</protein>
<dbReference type="PANTHER" id="PTHR43562:SF3">
    <property type="entry name" value="SODIUM ION_PROTON EXCHANGER (EUROFUNG)"/>
    <property type="match status" value="1"/>
</dbReference>
<keyword evidence="1" id="KW-0813">Transport</keyword>
<keyword evidence="7" id="KW-0472">Membrane</keyword>
<feature type="region of interest" description="Disordered" evidence="6">
    <location>
        <begin position="271"/>
        <end position="298"/>
    </location>
</feature>
<comment type="caution">
    <text evidence="8">The sequence shown here is derived from an EMBL/GenBank/DDBJ whole genome shotgun (WGS) entry which is preliminary data.</text>
</comment>
<keyword evidence="3" id="KW-0915">Sodium</keyword>
<feature type="transmembrane region" description="Helical" evidence="7">
    <location>
        <begin position="152"/>
        <end position="176"/>
    </location>
</feature>
<evidence type="ECO:0000256" key="2">
    <source>
        <dbReference type="ARBA" id="ARBA00022449"/>
    </source>
</evidence>
<feature type="compositionally biased region" description="Low complexity" evidence="6">
    <location>
        <begin position="410"/>
        <end position="422"/>
    </location>
</feature>
<evidence type="ECO:0000256" key="5">
    <source>
        <dbReference type="ARBA" id="ARBA00023201"/>
    </source>
</evidence>
<dbReference type="Proteomes" id="UP001444661">
    <property type="component" value="Unassembled WGS sequence"/>
</dbReference>
<dbReference type="EMBL" id="JAQQWK010000006">
    <property type="protein sequence ID" value="KAK8038787.1"/>
    <property type="molecule type" value="Genomic_DNA"/>
</dbReference>